<dbReference type="Pfam" id="PF00441">
    <property type="entry name" value="Acyl-CoA_dh_1"/>
    <property type="match status" value="1"/>
</dbReference>
<dbReference type="InterPro" id="IPR009100">
    <property type="entry name" value="AcylCoA_DH/oxidase_NM_dom_sf"/>
</dbReference>
<keyword evidence="9" id="KW-1185">Reference proteome</keyword>
<keyword evidence="3" id="KW-0285">Flavoprotein</keyword>
<comment type="similarity">
    <text evidence="2">Belongs to the acyl-CoA dehydrogenase family.</text>
</comment>
<gene>
    <name evidence="8" type="ORF">J2W56_001042</name>
</gene>
<dbReference type="InterPro" id="IPR037069">
    <property type="entry name" value="AcylCoA_DH/ox_N_sf"/>
</dbReference>
<evidence type="ECO:0000256" key="3">
    <source>
        <dbReference type="ARBA" id="ARBA00022630"/>
    </source>
</evidence>
<comment type="cofactor">
    <cofactor evidence="1">
        <name>FAD</name>
        <dbReference type="ChEBI" id="CHEBI:57692"/>
    </cofactor>
</comment>
<dbReference type="InterPro" id="IPR036250">
    <property type="entry name" value="AcylCo_DH-like_C"/>
</dbReference>
<evidence type="ECO:0000259" key="6">
    <source>
        <dbReference type="Pfam" id="PF00441"/>
    </source>
</evidence>
<dbReference type="SUPFAM" id="SSF56645">
    <property type="entry name" value="Acyl-CoA dehydrogenase NM domain-like"/>
    <property type="match status" value="1"/>
</dbReference>
<evidence type="ECO:0000256" key="5">
    <source>
        <dbReference type="ARBA" id="ARBA00023002"/>
    </source>
</evidence>
<reference evidence="8 9" key="1">
    <citation type="submission" date="2023-07" db="EMBL/GenBank/DDBJ databases">
        <title>Sorghum-associated microbial communities from plants grown in Nebraska, USA.</title>
        <authorList>
            <person name="Schachtman D."/>
        </authorList>
    </citation>
    <scope>NUCLEOTIDE SEQUENCE [LARGE SCALE GENOMIC DNA]</scope>
    <source>
        <strain evidence="8 9">4272</strain>
    </source>
</reference>
<feature type="domain" description="Acyl-CoA dehydrogenase/oxidase N-terminal" evidence="7">
    <location>
        <begin position="7"/>
        <end position="95"/>
    </location>
</feature>
<dbReference type="InterPro" id="IPR013786">
    <property type="entry name" value="AcylCoA_DH/ox_N"/>
</dbReference>
<protein>
    <submittedName>
        <fullName evidence="8">Alkylation response protein AidB-like acyl-CoA dehydrogenase</fullName>
    </submittedName>
</protein>
<evidence type="ECO:0000259" key="7">
    <source>
        <dbReference type="Pfam" id="PF02771"/>
    </source>
</evidence>
<sequence>MDLLPDEQQAAIAQTARNMIEKSGPLERLRSLSPTDKVTDDAFWASAARNGFFALDVPDELGGAGLGLAEQTLIFRELGRGLVPGPFLGTALGVQAALAADSGDLLEEISSGARPVGLLERIGDNLYRTLDFGEATTWVVADDVTALYDDAAIEVVEVKNEVDPATRPAHLRVAGRPLVEVASDEFDGNAYMSILLAAILSGSAEATRDMSASYTKVREQFGVPIGSFQAVKHRCADMAVRAEAATQIVTLAALAAAETRSDARLLGLTALSIGRDHATRNAGDNIQNHGAIGLTAEHGASLYLERTQVWCTVGLPATELREAILDAPNERPV</sequence>
<proteinExistence type="inferred from homology"/>
<evidence type="ECO:0000313" key="9">
    <source>
        <dbReference type="Proteomes" id="UP001251217"/>
    </source>
</evidence>
<dbReference type="Gene3D" id="1.20.140.10">
    <property type="entry name" value="Butyryl-CoA Dehydrogenase, subunit A, domain 3"/>
    <property type="match status" value="1"/>
</dbReference>
<keyword evidence="4" id="KW-0274">FAD</keyword>
<evidence type="ECO:0000256" key="2">
    <source>
        <dbReference type="ARBA" id="ARBA00009347"/>
    </source>
</evidence>
<dbReference type="PANTHER" id="PTHR43884:SF20">
    <property type="entry name" value="ACYL-COA DEHYDROGENASE FADE28"/>
    <property type="match status" value="1"/>
</dbReference>
<dbReference type="InterPro" id="IPR009075">
    <property type="entry name" value="AcylCo_DH/oxidase_C"/>
</dbReference>
<feature type="domain" description="Acyl-CoA dehydrogenase/oxidase C-terminal" evidence="6">
    <location>
        <begin position="194"/>
        <end position="308"/>
    </location>
</feature>
<dbReference type="EMBL" id="JAVDWW010000001">
    <property type="protein sequence ID" value="MDR7167324.1"/>
    <property type="molecule type" value="Genomic_DNA"/>
</dbReference>
<dbReference type="Gene3D" id="1.10.540.10">
    <property type="entry name" value="Acyl-CoA dehydrogenase/oxidase, N-terminal domain"/>
    <property type="match status" value="1"/>
</dbReference>
<evidence type="ECO:0000256" key="1">
    <source>
        <dbReference type="ARBA" id="ARBA00001974"/>
    </source>
</evidence>
<name>A0ABU1X9V8_9NOCA</name>
<accession>A0ABU1X9V8</accession>
<evidence type="ECO:0000313" key="8">
    <source>
        <dbReference type="EMBL" id="MDR7167324.1"/>
    </source>
</evidence>
<dbReference type="Pfam" id="PF02771">
    <property type="entry name" value="Acyl-CoA_dh_N"/>
    <property type="match status" value="1"/>
</dbReference>
<dbReference type="Proteomes" id="UP001251217">
    <property type="component" value="Unassembled WGS sequence"/>
</dbReference>
<dbReference type="SUPFAM" id="SSF47203">
    <property type="entry name" value="Acyl-CoA dehydrogenase C-terminal domain-like"/>
    <property type="match status" value="1"/>
</dbReference>
<keyword evidence="5" id="KW-0560">Oxidoreductase</keyword>
<dbReference type="PANTHER" id="PTHR43884">
    <property type="entry name" value="ACYL-COA DEHYDROGENASE"/>
    <property type="match status" value="1"/>
</dbReference>
<organism evidence="8 9">
    <name type="scientific">Nocardia kruczakiae</name>
    <dbReference type="NCBI Taxonomy" id="261477"/>
    <lineage>
        <taxon>Bacteria</taxon>
        <taxon>Bacillati</taxon>
        <taxon>Actinomycetota</taxon>
        <taxon>Actinomycetes</taxon>
        <taxon>Mycobacteriales</taxon>
        <taxon>Nocardiaceae</taxon>
        <taxon>Nocardia</taxon>
    </lineage>
</organism>
<evidence type="ECO:0000256" key="4">
    <source>
        <dbReference type="ARBA" id="ARBA00022827"/>
    </source>
</evidence>
<comment type="caution">
    <text evidence="8">The sequence shown here is derived from an EMBL/GenBank/DDBJ whole genome shotgun (WGS) entry which is preliminary data.</text>
</comment>
<dbReference type="RefSeq" id="WP_310399074.1">
    <property type="nucleotide sequence ID" value="NZ_JAVDWW010000001.1"/>
</dbReference>